<feature type="domain" description="Activator of Hsp90 ATPase homologue 1/2-like C-terminal" evidence="3">
    <location>
        <begin position="172"/>
        <end position="212"/>
    </location>
</feature>
<dbReference type="Proteomes" id="UP000273158">
    <property type="component" value="Unassembled WGS sequence"/>
</dbReference>
<gene>
    <name evidence="4" type="ORF">C7474_1372</name>
</gene>
<protein>
    <submittedName>
        <fullName evidence="4">Uncharacterized protein YndB with AHSA1/START domain</fullName>
    </submittedName>
</protein>
<dbReference type="SUPFAM" id="SSF55961">
    <property type="entry name" value="Bet v1-like"/>
    <property type="match status" value="2"/>
</dbReference>
<dbReference type="Gene3D" id="3.30.530.20">
    <property type="match status" value="2"/>
</dbReference>
<feature type="domain" description="Activator of Hsp90 ATPase homologue 1/2-like C-terminal" evidence="3">
    <location>
        <begin position="25"/>
        <end position="141"/>
    </location>
</feature>
<comment type="caution">
    <text evidence="4">The sequence shown here is derived from an EMBL/GenBank/DDBJ whole genome shotgun (WGS) entry which is preliminary data.</text>
</comment>
<feature type="region of interest" description="Disordered" evidence="2">
    <location>
        <begin position="250"/>
        <end position="307"/>
    </location>
</feature>
<organism evidence="4 5">
    <name type="scientific">Microbacterium telephonicum</name>
    <dbReference type="NCBI Taxonomy" id="1714841"/>
    <lineage>
        <taxon>Bacteria</taxon>
        <taxon>Bacillati</taxon>
        <taxon>Actinomycetota</taxon>
        <taxon>Actinomycetes</taxon>
        <taxon>Micrococcales</taxon>
        <taxon>Microbacteriaceae</taxon>
        <taxon>Microbacterium</taxon>
    </lineage>
</organism>
<comment type="similarity">
    <text evidence="1">Belongs to the AHA1 family.</text>
</comment>
<evidence type="ECO:0000313" key="4">
    <source>
        <dbReference type="EMBL" id="RLK49236.1"/>
    </source>
</evidence>
<sequence>MTEPFTRSLIGTATHPEIVIERRYDASPSAVWDALTTPARLGRWLGTVTGEPRAVGDRFGVAFPDAPADAAAGTVVRCEAPHRIVVAWEWGTEAPSTVTVAIRVDGDGSRVVLAHRLAEPPHVADYGGGWEDCLQRLASLHGGTTAHAVGGETPRWHDMQTQALDLGVRLPAAPADVWRALTTEAGLRRWWWDHWDDVEITVDARTDGAYRYAAPGAGIRVRPVPRRRRRPAAGIHVALGGCGRRLAGRGVRAEPASGWRRHPPDTASHRTLARWGAGGELPPGVGVHPRPPHRRPALNGRGSTHAS</sequence>
<proteinExistence type="inferred from homology"/>
<dbReference type="AlphaFoldDB" id="A0A498C3U3"/>
<evidence type="ECO:0000256" key="1">
    <source>
        <dbReference type="ARBA" id="ARBA00006817"/>
    </source>
</evidence>
<evidence type="ECO:0000259" key="3">
    <source>
        <dbReference type="Pfam" id="PF08327"/>
    </source>
</evidence>
<dbReference type="InterPro" id="IPR023393">
    <property type="entry name" value="START-like_dom_sf"/>
</dbReference>
<accession>A0A498C3U3</accession>
<dbReference type="Pfam" id="PF08327">
    <property type="entry name" value="AHSA1"/>
    <property type="match status" value="2"/>
</dbReference>
<keyword evidence="5" id="KW-1185">Reference proteome</keyword>
<dbReference type="InterPro" id="IPR013538">
    <property type="entry name" value="ASHA1/2-like_C"/>
</dbReference>
<evidence type="ECO:0000313" key="5">
    <source>
        <dbReference type="Proteomes" id="UP000273158"/>
    </source>
</evidence>
<name>A0A498C3U3_9MICO</name>
<reference evidence="4 5" key="1">
    <citation type="journal article" date="2015" name="Stand. Genomic Sci.">
        <title>Genomic Encyclopedia of Bacterial and Archaeal Type Strains, Phase III: the genomes of soil and plant-associated and newly described type strains.</title>
        <authorList>
            <person name="Whitman W.B."/>
            <person name="Woyke T."/>
            <person name="Klenk H.P."/>
            <person name="Zhou Y."/>
            <person name="Lilburn T.G."/>
            <person name="Beck B.J."/>
            <person name="De Vos P."/>
            <person name="Vandamme P."/>
            <person name="Eisen J.A."/>
            <person name="Garrity G."/>
            <person name="Hugenholtz P."/>
            <person name="Kyrpides N.C."/>
        </authorList>
    </citation>
    <scope>NUCLEOTIDE SEQUENCE [LARGE SCALE GENOMIC DNA]</scope>
    <source>
        <strain evidence="4 5">S2T63</strain>
    </source>
</reference>
<evidence type="ECO:0000256" key="2">
    <source>
        <dbReference type="SAM" id="MobiDB-lite"/>
    </source>
</evidence>
<dbReference type="EMBL" id="RCDB01000002">
    <property type="protein sequence ID" value="RLK49236.1"/>
    <property type="molecule type" value="Genomic_DNA"/>
</dbReference>